<accession>A0AAX1TP27</accession>
<dbReference type="Gene3D" id="1.10.3080.10">
    <property type="entry name" value="Clc chloride channel"/>
    <property type="match status" value="1"/>
</dbReference>
<keyword evidence="4 8" id="KW-1133">Transmembrane helix</keyword>
<dbReference type="PRINTS" id="PR00762">
    <property type="entry name" value="CLCHANNEL"/>
</dbReference>
<evidence type="ECO:0000256" key="5">
    <source>
        <dbReference type="ARBA" id="ARBA00023065"/>
    </source>
</evidence>
<dbReference type="Pfam" id="PF00654">
    <property type="entry name" value="Voltage_CLC"/>
    <property type="match status" value="1"/>
</dbReference>
<dbReference type="InterPro" id="IPR001807">
    <property type="entry name" value="ClC"/>
</dbReference>
<feature type="transmembrane region" description="Helical" evidence="8">
    <location>
        <begin position="274"/>
        <end position="292"/>
    </location>
</feature>
<evidence type="ECO:0000313" key="10">
    <source>
        <dbReference type="EMBL" id="SQJ05933.1"/>
    </source>
</evidence>
<dbReference type="Gene3D" id="3.30.70.1450">
    <property type="entry name" value="Regulator of K+ conductance, C-terminal domain"/>
    <property type="match status" value="1"/>
</dbReference>
<name>A0AAX1TP27_9FUSO</name>
<dbReference type="PANTHER" id="PTHR45711">
    <property type="entry name" value="CHLORIDE CHANNEL PROTEIN"/>
    <property type="match status" value="1"/>
</dbReference>
<evidence type="ECO:0000256" key="1">
    <source>
        <dbReference type="ARBA" id="ARBA00004141"/>
    </source>
</evidence>
<evidence type="ECO:0000256" key="4">
    <source>
        <dbReference type="ARBA" id="ARBA00022989"/>
    </source>
</evidence>
<reference evidence="10 11" key="1">
    <citation type="submission" date="2018-06" db="EMBL/GenBank/DDBJ databases">
        <authorList>
            <consortium name="Pathogen Informatics"/>
            <person name="Doyle S."/>
        </authorList>
    </citation>
    <scope>NUCLEOTIDE SEQUENCE [LARGE SCALE GENOMIC DNA]</scope>
    <source>
        <strain evidence="10 11">NCTC12112</strain>
    </source>
</reference>
<evidence type="ECO:0000256" key="7">
    <source>
        <dbReference type="ARBA" id="ARBA00023214"/>
    </source>
</evidence>
<feature type="transmembrane region" description="Helical" evidence="8">
    <location>
        <begin position="236"/>
        <end position="262"/>
    </location>
</feature>
<dbReference type="Pfam" id="PF02080">
    <property type="entry name" value="TrkA_C"/>
    <property type="match status" value="1"/>
</dbReference>
<gene>
    <name evidence="10" type="primary">clcA</name>
    <name evidence="10" type="ORF">NCTC12112_01952</name>
</gene>
<feature type="transmembrane region" description="Helical" evidence="8">
    <location>
        <begin position="161"/>
        <end position="185"/>
    </location>
</feature>
<dbReference type="PANTHER" id="PTHR45711:SF6">
    <property type="entry name" value="CHLORIDE CHANNEL PROTEIN"/>
    <property type="match status" value="1"/>
</dbReference>
<dbReference type="InterPro" id="IPR036721">
    <property type="entry name" value="RCK_C_sf"/>
</dbReference>
<dbReference type="GO" id="GO:0005886">
    <property type="term" value="C:plasma membrane"/>
    <property type="evidence" value="ECO:0007669"/>
    <property type="project" value="TreeGrafter"/>
</dbReference>
<evidence type="ECO:0000256" key="6">
    <source>
        <dbReference type="ARBA" id="ARBA00023136"/>
    </source>
</evidence>
<dbReference type="GO" id="GO:0006813">
    <property type="term" value="P:potassium ion transport"/>
    <property type="evidence" value="ECO:0007669"/>
    <property type="project" value="InterPro"/>
</dbReference>
<keyword evidence="5" id="KW-0406">Ion transport</keyword>
<feature type="transmembrane region" description="Helical" evidence="8">
    <location>
        <begin position="373"/>
        <end position="395"/>
    </location>
</feature>
<dbReference type="InterPro" id="IPR014743">
    <property type="entry name" value="Cl-channel_core"/>
</dbReference>
<feature type="domain" description="RCK C-terminal" evidence="9">
    <location>
        <begin position="438"/>
        <end position="519"/>
    </location>
</feature>
<dbReference type="PROSITE" id="PS51202">
    <property type="entry name" value="RCK_C"/>
    <property type="match status" value="1"/>
</dbReference>
<dbReference type="AlphaFoldDB" id="A0AAX1TP27"/>
<comment type="subcellular location">
    <subcellularLocation>
        <location evidence="1">Membrane</location>
        <topology evidence="1">Multi-pass membrane protein</topology>
    </subcellularLocation>
</comment>
<feature type="transmembrane region" description="Helical" evidence="8">
    <location>
        <begin position="62"/>
        <end position="83"/>
    </location>
</feature>
<keyword evidence="2" id="KW-0813">Transport</keyword>
<evidence type="ECO:0000259" key="9">
    <source>
        <dbReference type="PROSITE" id="PS51202"/>
    </source>
</evidence>
<feature type="transmembrane region" description="Helical" evidence="8">
    <location>
        <begin position="338"/>
        <end position="361"/>
    </location>
</feature>
<feature type="transmembrane region" description="Helical" evidence="8">
    <location>
        <begin position="312"/>
        <end position="331"/>
    </location>
</feature>
<keyword evidence="6 8" id="KW-0472">Membrane</keyword>
<dbReference type="GeneID" id="78453253"/>
<dbReference type="KEGG" id="ful:C4N20_00415"/>
<protein>
    <submittedName>
        <fullName evidence="10">H(+)/Cl(-) exchange transporter ClcA</fullName>
    </submittedName>
</protein>
<evidence type="ECO:0000256" key="3">
    <source>
        <dbReference type="ARBA" id="ARBA00022692"/>
    </source>
</evidence>
<feature type="transmembrane region" description="Helical" evidence="8">
    <location>
        <begin position="21"/>
        <end position="42"/>
    </location>
</feature>
<sequence length="524" mass="57587">MNSEQTAEDNLKLLQKGSGKLYMLCLGVGILTGLIVSIYRWGLGYANHIRESIFSHEDMSSPMFLVMVWIGFIIVGLLVDLIAKKYPKTSGSGIPQVKGIILRQLDYVKWFQELIAKFIGGLFGIGCGLSLGREGPSVQLGSYIGYGATKIFKRDSVEKKYLVTSGASAGLAGAFGAPLAGVMFSLEELHKFISSKLLICTFLASIASDFVGRRMFGMETAFNLVVNYPKNLNPYFQFGLFILFGIIIACFGKIFTMTLIKIQDIYKGAKLPRWAKVSFVMTTSFILCFILPEVTGGGHELVEEMAGGNRTIQLLIIIFVVKLLFTALSYATGFAGGIFLPMLVLGAILGKIYGMVLMNILGVGPEYIPHYMVLGMAGYFVAVVRAPITGAVLILEMTGNFDHLLALVTVSVVAYYITDLMGLEPIYEILYERMAKDTPDEKLEDSKKTIIGVPVTGESELDGKRICEIKWAEDVLVVAIIRNEREIIPKGNTKIEAGDRLTILLPEKKVHIMKESLYKLGTCS</sequence>
<evidence type="ECO:0000256" key="2">
    <source>
        <dbReference type="ARBA" id="ARBA00022448"/>
    </source>
</evidence>
<evidence type="ECO:0000313" key="11">
    <source>
        <dbReference type="Proteomes" id="UP000249008"/>
    </source>
</evidence>
<dbReference type="CDD" id="cd01031">
    <property type="entry name" value="EriC"/>
    <property type="match status" value="1"/>
</dbReference>
<dbReference type="SUPFAM" id="SSF81340">
    <property type="entry name" value="Clc chloride channel"/>
    <property type="match status" value="1"/>
</dbReference>
<feature type="transmembrane region" description="Helical" evidence="8">
    <location>
        <begin position="404"/>
        <end position="423"/>
    </location>
</feature>
<keyword evidence="7" id="KW-0868">Chloride</keyword>
<dbReference type="Proteomes" id="UP000249008">
    <property type="component" value="Chromosome 1"/>
</dbReference>
<dbReference type="RefSeq" id="WP_005982050.1">
    <property type="nucleotide sequence ID" value="NZ_BAABXY010000001.1"/>
</dbReference>
<dbReference type="GO" id="GO:0005247">
    <property type="term" value="F:voltage-gated chloride channel activity"/>
    <property type="evidence" value="ECO:0007669"/>
    <property type="project" value="TreeGrafter"/>
</dbReference>
<proteinExistence type="predicted"/>
<organism evidence="10 11">
    <name type="scientific">Fusobacterium ulcerans</name>
    <dbReference type="NCBI Taxonomy" id="861"/>
    <lineage>
        <taxon>Bacteria</taxon>
        <taxon>Fusobacteriati</taxon>
        <taxon>Fusobacteriota</taxon>
        <taxon>Fusobacteriia</taxon>
        <taxon>Fusobacteriales</taxon>
        <taxon>Fusobacteriaceae</taxon>
        <taxon>Fusobacterium</taxon>
    </lineage>
</organism>
<evidence type="ECO:0000256" key="8">
    <source>
        <dbReference type="SAM" id="Phobius"/>
    </source>
</evidence>
<keyword evidence="3 8" id="KW-0812">Transmembrane</keyword>
<dbReference type="EMBL" id="LS483487">
    <property type="protein sequence ID" value="SQJ05933.1"/>
    <property type="molecule type" value="Genomic_DNA"/>
</dbReference>
<dbReference type="InterPro" id="IPR006037">
    <property type="entry name" value="RCK_C"/>
</dbReference>
<dbReference type="SUPFAM" id="SSF116726">
    <property type="entry name" value="TrkA C-terminal domain-like"/>
    <property type="match status" value="1"/>
</dbReference>
<dbReference type="GO" id="GO:0008324">
    <property type="term" value="F:monoatomic cation transmembrane transporter activity"/>
    <property type="evidence" value="ECO:0007669"/>
    <property type="project" value="InterPro"/>
</dbReference>